<dbReference type="SUPFAM" id="SSF69765">
    <property type="entry name" value="IpsF-like"/>
    <property type="match status" value="1"/>
</dbReference>
<dbReference type="GO" id="GO:0008685">
    <property type="term" value="F:2-C-methyl-D-erythritol 2,4-cyclodiphosphate synthase activity"/>
    <property type="evidence" value="ECO:0007669"/>
    <property type="project" value="UniProtKB-UniRule"/>
</dbReference>
<dbReference type="InterPro" id="IPR001228">
    <property type="entry name" value="IspD"/>
</dbReference>
<dbReference type="InterPro" id="IPR036571">
    <property type="entry name" value="MECDP_synthase_sf"/>
</dbReference>
<evidence type="ECO:0000256" key="3">
    <source>
        <dbReference type="ARBA" id="ARBA00001968"/>
    </source>
</evidence>
<dbReference type="NCBIfam" id="TIGR00151">
    <property type="entry name" value="ispF"/>
    <property type="match status" value="1"/>
</dbReference>
<evidence type="ECO:0000256" key="11">
    <source>
        <dbReference type="ARBA" id="ARBA00023239"/>
    </source>
</evidence>
<sequence length="448" mass="48079">MKNERGETEPGLSPDSRIFIQHILMSSTSESPQKSLPLRSAWAIVAAAGQSSRLGQAGLPTKKQFLIWQDVPLFWHSVRVFARVPAMRGVVVVFPEAELEAGKQWVQRLMAEDDPGVPVLAVQGGALRQDSVRLGLAVIPRECGAVLVHDAARPFLSPTLVQAMLEALREHAAAGTAGVVPGIPVTDTIKEVADGQVMGTPDRGSLVAVQTPQAFVRSILEQAHQHCVREQWAVTDDASLLERLGFIVRIAPGDPCNTKITNPDDLKFLKDSSAMNVPVPCVGFGYDVHRFGPGRPMKLGGISFPGGPEIIAHSDGDVLLHALADALLGCLGRGDIGDLFPDTDPRFEGIDSAILLSEVLELVHQGGLTLTHVDVNIITQIPKIAPRREEIRRNLARLLQLDPSQVGVKAGTEEGMGFTGAKQGIKAMAVVTALKSPVNCPVDPCQRY</sequence>
<dbReference type="CDD" id="cd02516">
    <property type="entry name" value="CDP-ME_synthetase"/>
    <property type="match status" value="1"/>
</dbReference>
<feature type="binding site" evidence="13">
    <location>
        <begin position="313"/>
        <end position="314"/>
    </location>
    <ligand>
        <name>4-CDP-2-C-methyl-D-erythritol 2-phosphate</name>
        <dbReference type="ChEBI" id="CHEBI:57919"/>
    </ligand>
</feature>
<evidence type="ECO:0000259" key="14">
    <source>
        <dbReference type="Pfam" id="PF02542"/>
    </source>
</evidence>
<dbReference type="UniPathway" id="UPA00056">
    <property type="reaction ID" value="UER00093"/>
</dbReference>
<organism evidence="15 16">
    <name type="scientific">Desulfonatronum thiosulfatophilum</name>
    <dbReference type="NCBI Taxonomy" id="617002"/>
    <lineage>
        <taxon>Bacteria</taxon>
        <taxon>Pseudomonadati</taxon>
        <taxon>Thermodesulfobacteriota</taxon>
        <taxon>Desulfovibrionia</taxon>
        <taxon>Desulfovibrionales</taxon>
        <taxon>Desulfonatronaceae</taxon>
        <taxon>Desulfonatronum</taxon>
    </lineage>
</organism>
<dbReference type="InterPro" id="IPR003526">
    <property type="entry name" value="MECDP_synthase"/>
</dbReference>
<evidence type="ECO:0000313" key="16">
    <source>
        <dbReference type="Proteomes" id="UP000198771"/>
    </source>
</evidence>
<keyword evidence="16" id="KW-1185">Reference proteome</keyword>
<dbReference type="Gene3D" id="3.90.550.10">
    <property type="entry name" value="Spore Coat Polysaccharide Biosynthesis Protein SpsA, Chain A"/>
    <property type="match status" value="1"/>
</dbReference>
<evidence type="ECO:0000256" key="2">
    <source>
        <dbReference type="ARBA" id="ARBA00001282"/>
    </source>
</evidence>
<evidence type="ECO:0000256" key="13">
    <source>
        <dbReference type="HAMAP-Rule" id="MF_01520"/>
    </source>
</evidence>
<dbReference type="PROSITE" id="PS01295">
    <property type="entry name" value="ISPD"/>
    <property type="match status" value="1"/>
</dbReference>
<comment type="catalytic activity">
    <reaction evidence="2 13">
        <text>2-C-methyl-D-erythritol 4-phosphate + CTP + H(+) = 4-CDP-2-C-methyl-D-erythritol + diphosphate</text>
        <dbReference type="Rhea" id="RHEA:13429"/>
        <dbReference type="ChEBI" id="CHEBI:15378"/>
        <dbReference type="ChEBI" id="CHEBI:33019"/>
        <dbReference type="ChEBI" id="CHEBI:37563"/>
        <dbReference type="ChEBI" id="CHEBI:57823"/>
        <dbReference type="ChEBI" id="CHEBI:58262"/>
        <dbReference type="EC" id="2.7.7.60"/>
    </reaction>
</comment>
<evidence type="ECO:0000256" key="5">
    <source>
        <dbReference type="ARBA" id="ARBA00004787"/>
    </source>
</evidence>
<dbReference type="GO" id="GO:0050518">
    <property type="term" value="F:2-C-methyl-D-erythritol 4-phosphate cytidylyltransferase activity"/>
    <property type="evidence" value="ECO:0007669"/>
    <property type="project" value="UniProtKB-UniRule"/>
</dbReference>
<evidence type="ECO:0000313" key="15">
    <source>
        <dbReference type="EMBL" id="SDB05057.1"/>
    </source>
</evidence>
<gene>
    <name evidence="13" type="primary">ispDF</name>
    <name evidence="15" type="ORF">SAMN05660653_00258</name>
</gene>
<dbReference type="PANTHER" id="PTHR43181:SF1">
    <property type="entry name" value="2-C-METHYL-D-ERYTHRITOL 2,4-CYCLODIPHOSPHATE SYNTHASE, CHLOROPLASTIC"/>
    <property type="match status" value="1"/>
</dbReference>
<dbReference type="GO" id="GO:0019288">
    <property type="term" value="P:isopentenyl diphosphate biosynthetic process, methylerythritol 4-phosphate pathway"/>
    <property type="evidence" value="ECO:0007669"/>
    <property type="project" value="UniProtKB-UniRule"/>
</dbReference>
<dbReference type="InterPro" id="IPR034683">
    <property type="entry name" value="IspD/TarI"/>
</dbReference>
<dbReference type="InterPro" id="IPR026596">
    <property type="entry name" value="IspD/F"/>
</dbReference>
<dbReference type="HAMAP" id="MF_00107">
    <property type="entry name" value="IspF"/>
    <property type="match status" value="1"/>
</dbReference>
<evidence type="ECO:0000256" key="9">
    <source>
        <dbReference type="ARBA" id="ARBA00022723"/>
    </source>
</evidence>
<dbReference type="FunFam" id="3.90.550.10:FF:000003">
    <property type="entry name" value="2-C-methyl-D-erythritol 4-phosphate cytidylyltransferase"/>
    <property type="match status" value="1"/>
</dbReference>
<comment type="function">
    <text evidence="13">Bifunctional enzyme that catalyzes the formation of 4-diphosphocytidyl-2-C-methyl-D-erythritol from CTP and 2-C-methyl-D-erythritol 4-phosphate (MEP) (IspD), and catalyzes the conversion of 4-diphosphocytidyl-2-C-methyl-D-erythritol 2-phosphate (CDP-ME2P) to 2-C-methyl-D-erythritol 2,4-cyclodiphosphate (ME-CPP) with a corresponding release of cytidine 5-monophosphate (CMP) (IspF).</text>
</comment>
<feature type="site" description="Transition state stabilizer" evidence="13">
    <location>
        <position position="313"/>
    </location>
</feature>
<dbReference type="SUPFAM" id="SSF53448">
    <property type="entry name" value="Nucleotide-diphospho-sugar transferases"/>
    <property type="match status" value="1"/>
</dbReference>
<dbReference type="EC" id="4.6.1.12" evidence="13"/>
<comment type="similarity">
    <text evidence="13">In the C-terminal section; belongs to the IspF family.</text>
</comment>
<evidence type="ECO:0000256" key="8">
    <source>
        <dbReference type="ARBA" id="ARBA00022695"/>
    </source>
</evidence>
<keyword evidence="11 13" id="KW-0456">Lyase</keyword>
<feature type="site" description="Positions MEP for the nucleophilic attack" evidence="13">
    <location>
        <position position="203"/>
    </location>
</feature>
<dbReference type="HAMAP" id="MF_01520">
    <property type="entry name" value="IspDF"/>
    <property type="match status" value="1"/>
</dbReference>
<evidence type="ECO:0000256" key="10">
    <source>
        <dbReference type="ARBA" id="ARBA00023229"/>
    </source>
</evidence>
<feature type="site" description="Transition state stabilizer" evidence="13">
    <location>
        <position position="412"/>
    </location>
</feature>
<comment type="similarity">
    <text evidence="13">In the N-terminal section; belongs to the IspD/TarI cytidylyltransferase family. IspD subfamily.</text>
</comment>
<dbReference type="PROSITE" id="PS01350">
    <property type="entry name" value="ISPF"/>
    <property type="match status" value="1"/>
</dbReference>
<dbReference type="STRING" id="617002.SAMN05660653_00258"/>
<feature type="binding site" evidence="13">
    <location>
        <position position="289"/>
    </location>
    <ligand>
        <name>a divalent metal cation</name>
        <dbReference type="ChEBI" id="CHEBI:60240"/>
    </ligand>
</feature>
<dbReference type="GO" id="GO:0046872">
    <property type="term" value="F:metal ion binding"/>
    <property type="evidence" value="ECO:0007669"/>
    <property type="project" value="UniProtKB-KW"/>
</dbReference>
<comment type="pathway">
    <text evidence="5 13">Isoprenoid biosynthesis; isopentenyl diphosphate biosynthesis via DXP pathway; isopentenyl diphosphate from 1-deoxy-D-xylulose 5-phosphate: step 2/6.</text>
</comment>
<feature type="site" description="Positions MEP for the nucleophilic attack" evidence="13">
    <location>
        <position position="259"/>
    </location>
</feature>
<evidence type="ECO:0000256" key="1">
    <source>
        <dbReference type="ARBA" id="ARBA00000200"/>
    </source>
</evidence>
<keyword evidence="10 13" id="KW-0414">Isoprene biosynthesis</keyword>
<evidence type="ECO:0000256" key="12">
    <source>
        <dbReference type="ARBA" id="ARBA00023268"/>
    </source>
</evidence>
<reference evidence="15 16" key="1">
    <citation type="submission" date="2016-10" db="EMBL/GenBank/DDBJ databases">
        <authorList>
            <person name="de Groot N.N."/>
        </authorList>
    </citation>
    <scope>NUCLEOTIDE SEQUENCE [LARGE SCALE GENOMIC DNA]</scope>
    <source>
        <strain evidence="15 16">ASO4-2</strain>
    </source>
</reference>
<feature type="binding site" evidence="13">
    <location>
        <position position="287"/>
    </location>
    <ligand>
        <name>a divalent metal cation</name>
        <dbReference type="ChEBI" id="CHEBI:60240"/>
    </ligand>
</feature>
<feature type="domain" description="2-C-methyl-D-erythritol 2,4-cyclodiphosphate synthase" evidence="14">
    <location>
        <begin position="282"/>
        <end position="432"/>
    </location>
</feature>
<proteinExistence type="inferred from homology"/>
<dbReference type="Pfam" id="PF01128">
    <property type="entry name" value="IspD"/>
    <property type="match status" value="1"/>
</dbReference>
<feature type="region of interest" description="2-C-methyl-D-erythritol 2,4-cyclodiphosphate synthase" evidence="13">
    <location>
        <begin position="281"/>
        <end position="448"/>
    </location>
</feature>
<keyword evidence="9 13" id="KW-0479">Metal-binding</keyword>
<feature type="binding site" evidence="13">
    <location>
        <position position="418"/>
    </location>
    <ligand>
        <name>4-CDP-2-C-methyl-D-erythritol 2-phosphate</name>
        <dbReference type="ChEBI" id="CHEBI:57919"/>
    </ligand>
</feature>
<comment type="pathway">
    <text evidence="4 13">Isoprenoid biosynthesis; isopentenyl diphosphate biosynthesis via DXP pathway; isopentenyl diphosphate from 1-deoxy-D-xylulose 5-phosphate: step 4/6.</text>
</comment>
<keyword evidence="8 13" id="KW-0548">Nucleotidyltransferase</keyword>
<dbReference type="EMBL" id="FMXO01000001">
    <property type="protein sequence ID" value="SDB05057.1"/>
    <property type="molecule type" value="Genomic_DNA"/>
</dbReference>
<dbReference type="InterPro" id="IPR020555">
    <property type="entry name" value="MECDP_synthase_CS"/>
</dbReference>
<dbReference type="CDD" id="cd00554">
    <property type="entry name" value="MECDP_synthase"/>
    <property type="match status" value="1"/>
</dbReference>
<keyword evidence="7 13" id="KW-0808">Transferase</keyword>
<dbReference type="Proteomes" id="UP000198771">
    <property type="component" value="Unassembled WGS sequence"/>
</dbReference>
<comment type="caution">
    <text evidence="13">Lacks conserved residue(s) required for the propagation of feature annotation.</text>
</comment>
<dbReference type="InterPro" id="IPR018294">
    <property type="entry name" value="ISPD_synthase_CS"/>
</dbReference>
<evidence type="ECO:0000256" key="4">
    <source>
        <dbReference type="ARBA" id="ARBA00004709"/>
    </source>
</evidence>
<feature type="binding site" evidence="13">
    <location>
        <begin position="335"/>
        <end position="337"/>
    </location>
    <ligand>
        <name>4-CDP-2-C-methyl-D-erythritol 2-phosphate</name>
        <dbReference type="ChEBI" id="CHEBI:57919"/>
    </ligand>
</feature>
<feature type="site" description="Transition state stabilizer" evidence="13">
    <location>
        <position position="53"/>
    </location>
</feature>
<feature type="binding site" evidence="13">
    <location>
        <begin position="340"/>
        <end position="344"/>
    </location>
    <ligand>
        <name>4-CDP-2-C-methyl-D-erythritol 2-phosphate</name>
        <dbReference type="ChEBI" id="CHEBI:57919"/>
    </ligand>
</feature>
<comment type="similarity">
    <text evidence="6">Belongs to the IspD/TarI cytidylyltransferase family. IspD subfamily.</text>
</comment>
<feature type="region of interest" description="2-C-methyl-D-erythritol 4-phosphate cytidylyltransferase" evidence="13">
    <location>
        <begin position="1"/>
        <end position="280"/>
    </location>
</feature>
<dbReference type="EC" id="2.7.7.60" evidence="13"/>
<accession>A0A1G6A9F7</accession>
<name>A0A1G6A9F7_9BACT</name>
<dbReference type="Gene3D" id="3.30.1330.50">
    <property type="entry name" value="2-C-methyl-D-erythritol 2,4-cyclodiphosphate synthase"/>
    <property type="match status" value="1"/>
</dbReference>
<dbReference type="AlphaFoldDB" id="A0A1G6A9F7"/>
<dbReference type="HAMAP" id="MF_00108">
    <property type="entry name" value="IspD"/>
    <property type="match status" value="1"/>
</dbReference>
<dbReference type="NCBIfam" id="TIGR00453">
    <property type="entry name" value="ispD"/>
    <property type="match status" value="1"/>
</dbReference>
<feature type="binding site" evidence="13">
    <location>
        <begin position="287"/>
        <end position="289"/>
    </location>
    <ligand>
        <name>4-CDP-2-C-methyl-D-erythritol 2-phosphate</name>
        <dbReference type="ChEBI" id="CHEBI:57919"/>
    </ligand>
</feature>
<keyword evidence="12 13" id="KW-0511">Multifunctional enzyme</keyword>
<dbReference type="InterPro" id="IPR029044">
    <property type="entry name" value="Nucleotide-diphossugar_trans"/>
</dbReference>
<feature type="binding site" evidence="13">
    <location>
        <position position="321"/>
    </location>
    <ligand>
        <name>a divalent metal cation</name>
        <dbReference type="ChEBI" id="CHEBI:60240"/>
    </ligand>
</feature>
<dbReference type="GO" id="GO:0016114">
    <property type="term" value="P:terpenoid biosynthetic process"/>
    <property type="evidence" value="ECO:0007669"/>
    <property type="project" value="InterPro"/>
</dbReference>
<evidence type="ECO:0000256" key="7">
    <source>
        <dbReference type="ARBA" id="ARBA00022679"/>
    </source>
</evidence>
<dbReference type="Pfam" id="PF02542">
    <property type="entry name" value="YgbB"/>
    <property type="match status" value="1"/>
</dbReference>
<evidence type="ECO:0000256" key="6">
    <source>
        <dbReference type="ARBA" id="ARBA00009789"/>
    </source>
</evidence>
<dbReference type="PANTHER" id="PTHR43181">
    <property type="entry name" value="2-C-METHYL-D-ERYTHRITOL 2,4-CYCLODIPHOSPHATE SYNTHASE, CHLOROPLASTIC"/>
    <property type="match status" value="1"/>
</dbReference>
<feature type="site" description="Transition state stabilizer" evidence="13">
    <location>
        <position position="63"/>
    </location>
</feature>
<protein>
    <recommendedName>
        <fullName evidence="13">Bifunctional enzyme IspD/IspF</fullName>
    </recommendedName>
    <domain>
        <recommendedName>
            <fullName evidence="13">2-C-methyl-D-erythritol 4-phosphate cytidylyltransferase</fullName>
            <ecNumber evidence="13">2.7.7.60</ecNumber>
        </recommendedName>
        <alternativeName>
            <fullName evidence="13">4-diphosphocytidyl-2C-methyl-D-erythritol synthase</fullName>
        </alternativeName>
        <alternativeName>
            <fullName evidence="13">MEP cytidylyltransferase</fullName>
            <shortName evidence="13">MCT</shortName>
        </alternativeName>
    </domain>
    <domain>
        <recommendedName>
            <fullName evidence="13">2-C-methyl-D-erythritol 2,4-cyclodiphosphate synthase</fullName>
            <shortName evidence="13">MECDP-synthase</shortName>
            <shortName evidence="13">MECPP-synthase</shortName>
            <shortName evidence="13">MECPS</shortName>
            <ecNumber evidence="13">4.6.1.12</ecNumber>
        </recommendedName>
    </domain>
</protein>
<comment type="cofactor">
    <cofactor evidence="3 13">
        <name>a divalent metal cation</name>
        <dbReference type="ChEBI" id="CHEBI:60240"/>
    </cofactor>
</comment>
<comment type="catalytic activity">
    <reaction evidence="1 13">
        <text>4-CDP-2-C-methyl-D-erythritol 2-phosphate = 2-C-methyl-D-erythritol 2,4-cyclic diphosphate + CMP</text>
        <dbReference type="Rhea" id="RHEA:23864"/>
        <dbReference type="ChEBI" id="CHEBI:57919"/>
        <dbReference type="ChEBI" id="CHEBI:58483"/>
        <dbReference type="ChEBI" id="CHEBI:60377"/>
        <dbReference type="EC" id="4.6.1.12"/>
    </reaction>
</comment>